<dbReference type="Proteomes" id="UP000612893">
    <property type="component" value="Unassembled WGS sequence"/>
</dbReference>
<proteinExistence type="predicted"/>
<protein>
    <submittedName>
        <fullName evidence="1">Ester cyclase</fullName>
    </submittedName>
</protein>
<organism evidence="1 2">
    <name type="scientific">Candidatus Nephthysia bennettiae</name>
    <dbReference type="NCBI Taxonomy" id="3127016"/>
    <lineage>
        <taxon>Bacteria</taxon>
        <taxon>Bacillati</taxon>
        <taxon>Candidatus Dormiibacterota</taxon>
        <taxon>Candidatus Dormibacteria</taxon>
        <taxon>Candidatus Dormibacterales</taxon>
        <taxon>Candidatus Dormibacteraceae</taxon>
        <taxon>Candidatus Nephthysia</taxon>
    </lineage>
</organism>
<dbReference type="GO" id="GO:0030638">
    <property type="term" value="P:polyketide metabolic process"/>
    <property type="evidence" value="ECO:0007669"/>
    <property type="project" value="InterPro"/>
</dbReference>
<gene>
    <name evidence="1" type="ORF">JF922_02155</name>
</gene>
<dbReference type="InterPro" id="IPR009959">
    <property type="entry name" value="Cyclase_SnoaL-like"/>
</dbReference>
<dbReference type="Gene3D" id="3.10.450.50">
    <property type="match status" value="1"/>
</dbReference>
<sequence>MSVEQNKTIARRTFDEAFNRGDLSVIDECIAGSGVDHQHPDEPSFREHLKAVISAMRTAFPDLRFEITQLIGEGDWVALHSFMTGTHRGELRRPLLPADGPPVIPPTGRQIRVAHMHLIRFDDGKGTELWHIMDTLTMLGQLGLLPTRSPSEAVR</sequence>
<dbReference type="AlphaFoldDB" id="A0A934JXR7"/>
<evidence type="ECO:0000313" key="1">
    <source>
        <dbReference type="EMBL" id="MBJ7596877.1"/>
    </source>
</evidence>
<reference evidence="1" key="1">
    <citation type="submission" date="2020-10" db="EMBL/GenBank/DDBJ databases">
        <title>Ca. Dormibacterota MAGs.</title>
        <authorList>
            <person name="Montgomery K."/>
        </authorList>
    </citation>
    <scope>NUCLEOTIDE SEQUENCE [LARGE SCALE GENOMIC DNA]</scope>
    <source>
        <strain evidence="1">SC8812_S17_10</strain>
    </source>
</reference>
<dbReference type="Pfam" id="PF07366">
    <property type="entry name" value="SnoaL"/>
    <property type="match status" value="1"/>
</dbReference>
<dbReference type="PANTHER" id="PTHR38436">
    <property type="entry name" value="POLYKETIDE CYCLASE SNOAL-LIKE DOMAIN"/>
    <property type="match status" value="1"/>
</dbReference>
<dbReference type="EMBL" id="JAEKNR010000027">
    <property type="protein sequence ID" value="MBJ7596877.1"/>
    <property type="molecule type" value="Genomic_DNA"/>
</dbReference>
<comment type="caution">
    <text evidence="1">The sequence shown here is derived from an EMBL/GenBank/DDBJ whole genome shotgun (WGS) entry which is preliminary data.</text>
</comment>
<evidence type="ECO:0000313" key="2">
    <source>
        <dbReference type="Proteomes" id="UP000612893"/>
    </source>
</evidence>
<dbReference type="InterPro" id="IPR032710">
    <property type="entry name" value="NTF2-like_dom_sf"/>
</dbReference>
<dbReference type="PANTHER" id="PTHR38436:SF1">
    <property type="entry name" value="ESTER CYCLASE"/>
    <property type="match status" value="1"/>
</dbReference>
<dbReference type="RefSeq" id="WP_338198717.1">
    <property type="nucleotide sequence ID" value="NZ_JAEKNR010000027.1"/>
</dbReference>
<accession>A0A934JXR7</accession>
<name>A0A934JXR7_9BACT</name>
<keyword evidence="2" id="KW-1185">Reference proteome</keyword>
<dbReference type="SUPFAM" id="SSF54427">
    <property type="entry name" value="NTF2-like"/>
    <property type="match status" value="1"/>
</dbReference>